<keyword evidence="1" id="KW-0805">Transcription regulation</keyword>
<proteinExistence type="predicted"/>
<dbReference type="InterPro" id="IPR036388">
    <property type="entry name" value="WH-like_DNA-bd_sf"/>
</dbReference>
<protein>
    <submittedName>
        <fullName evidence="4">GntR family transcriptional regulator</fullName>
    </submittedName>
</protein>
<dbReference type="InterPro" id="IPR028978">
    <property type="entry name" value="Chorismate_lyase_/UTRA_dom_sf"/>
</dbReference>
<dbReference type="Proteomes" id="UP000183263">
    <property type="component" value="Unassembled WGS sequence"/>
</dbReference>
<dbReference type="InterPro" id="IPR011663">
    <property type="entry name" value="UTRA"/>
</dbReference>
<keyword evidence="3" id="KW-0804">Transcription</keyword>
<dbReference type="Gene3D" id="1.10.10.10">
    <property type="entry name" value="Winged helix-like DNA-binding domain superfamily/Winged helix DNA-binding domain"/>
    <property type="match status" value="1"/>
</dbReference>
<keyword evidence="2" id="KW-0238">DNA-binding</keyword>
<evidence type="ECO:0000313" key="5">
    <source>
        <dbReference type="Proteomes" id="UP000183263"/>
    </source>
</evidence>
<dbReference type="InterPro" id="IPR000524">
    <property type="entry name" value="Tscrpt_reg_HTH_GntR"/>
</dbReference>
<dbReference type="PANTHER" id="PTHR44846">
    <property type="entry name" value="MANNOSYL-D-GLYCERATE TRANSPORT/METABOLISM SYSTEM REPRESSOR MNGR-RELATED"/>
    <property type="match status" value="1"/>
</dbReference>
<dbReference type="RefSeq" id="WP_072740119.1">
    <property type="nucleotide sequence ID" value="NZ_CP048813.1"/>
</dbReference>
<dbReference type="SMART" id="SM00866">
    <property type="entry name" value="UTRA"/>
    <property type="match status" value="1"/>
</dbReference>
<sequence length="262" mass="29103">MTETAHPRPRRTRADDARRFADLLRQQIRADEFRDRGLPSEGDLVREFGISRNAVRDGLAQLKSEGLIDRAPRIGTHVTQRKVEHGIDRLVGLKQTLREYGTVRNEVRAAMEITPPPAVARRLELAAGERVVYIERVRYLGDLPLSLDLTYLEPGVGGQLLGCDLEHNDVFALIESVCGQSLGSAELAVEAVVADAHSAANLQTPEGAALLLLERLTRLSDGKPVDLEYIRMRGDRITLRGSLFRDPSGNTTVDDTTEWEFT</sequence>
<evidence type="ECO:0000256" key="3">
    <source>
        <dbReference type="ARBA" id="ARBA00023163"/>
    </source>
</evidence>
<accession>A0A1G8S7F8</accession>
<dbReference type="CDD" id="cd07377">
    <property type="entry name" value="WHTH_GntR"/>
    <property type="match status" value="1"/>
</dbReference>
<dbReference type="AlphaFoldDB" id="A0A1G8S7F8"/>
<dbReference type="EMBL" id="FNDN01000020">
    <property type="protein sequence ID" value="SDJ25174.1"/>
    <property type="molecule type" value="Genomic_DNA"/>
</dbReference>
<dbReference type="InterPro" id="IPR050679">
    <property type="entry name" value="Bact_HTH_transcr_reg"/>
</dbReference>
<dbReference type="SMART" id="SM00345">
    <property type="entry name" value="HTH_GNTR"/>
    <property type="match status" value="1"/>
</dbReference>
<dbReference type="PROSITE" id="PS50949">
    <property type="entry name" value="HTH_GNTR"/>
    <property type="match status" value="1"/>
</dbReference>
<evidence type="ECO:0000256" key="1">
    <source>
        <dbReference type="ARBA" id="ARBA00023015"/>
    </source>
</evidence>
<evidence type="ECO:0000313" key="4">
    <source>
        <dbReference type="EMBL" id="SDJ25174.1"/>
    </source>
</evidence>
<dbReference type="Gene3D" id="3.40.1410.10">
    <property type="entry name" value="Chorismate lyase-like"/>
    <property type="match status" value="1"/>
</dbReference>
<dbReference type="Pfam" id="PF07702">
    <property type="entry name" value="UTRA"/>
    <property type="match status" value="1"/>
</dbReference>
<dbReference type="GO" id="GO:0003677">
    <property type="term" value="F:DNA binding"/>
    <property type="evidence" value="ECO:0007669"/>
    <property type="project" value="UniProtKB-KW"/>
</dbReference>
<dbReference type="SUPFAM" id="SSF46785">
    <property type="entry name" value="Winged helix' DNA-binding domain"/>
    <property type="match status" value="1"/>
</dbReference>
<name>A0A1G8S7F8_9NOCA</name>
<dbReference type="SUPFAM" id="SSF64288">
    <property type="entry name" value="Chorismate lyase-like"/>
    <property type="match status" value="1"/>
</dbReference>
<dbReference type="PRINTS" id="PR00035">
    <property type="entry name" value="HTHGNTR"/>
</dbReference>
<dbReference type="GO" id="GO:0045892">
    <property type="term" value="P:negative regulation of DNA-templated transcription"/>
    <property type="evidence" value="ECO:0007669"/>
    <property type="project" value="TreeGrafter"/>
</dbReference>
<dbReference type="PANTHER" id="PTHR44846:SF17">
    <property type="entry name" value="GNTR-FAMILY TRANSCRIPTIONAL REGULATOR"/>
    <property type="match status" value="1"/>
</dbReference>
<gene>
    <name evidence="4" type="ORF">SAMN05444695_12017</name>
</gene>
<dbReference type="GO" id="GO:0003700">
    <property type="term" value="F:DNA-binding transcription factor activity"/>
    <property type="evidence" value="ECO:0007669"/>
    <property type="project" value="InterPro"/>
</dbReference>
<keyword evidence="5" id="KW-1185">Reference proteome</keyword>
<dbReference type="OrthoDB" id="3194402at2"/>
<dbReference type="Pfam" id="PF00392">
    <property type="entry name" value="GntR"/>
    <property type="match status" value="1"/>
</dbReference>
<evidence type="ECO:0000256" key="2">
    <source>
        <dbReference type="ARBA" id="ARBA00023125"/>
    </source>
</evidence>
<reference evidence="4 5" key="1">
    <citation type="submission" date="2016-10" db="EMBL/GenBank/DDBJ databases">
        <authorList>
            <person name="de Groot N.N."/>
        </authorList>
    </citation>
    <scope>NUCLEOTIDE SEQUENCE [LARGE SCALE GENOMIC DNA]</scope>
    <source>
        <strain evidence="4 5">DSM 44892</strain>
    </source>
</reference>
<dbReference type="InterPro" id="IPR036390">
    <property type="entry name" value="WH_DNA-bd_sf"/>
</dbReference>
<organism evidence="4 5">
    <name type="scientific">Rhodococcus triatomae</name>
    <dbReference type="NCBI Taxonomy" id="300028"/>
    <lineage>
        <taxon>Bacteria</taxon>
        <taxon>Bacillati</taxon>
        <taxon>Actinomycetota</taxon>
        <taxon>Actinomycetes</taxon>
        <taxon>Mycobacteriales</taxon>
        <taxon>Nocardiaceae</taxon>
        <taxon>Rhodococcus</taxon>
    </lineage>
</organism>